<organism evidence="2 3">
    <name type="scientific">Caldicoprobacter faecalis</name>
    <dbReference type="NCBI Taxonomy" id="937334"/>
    <lineage>
        <taxon>Bacteria</taxon>
        <taxon>Bacillati</taxon>
        <taxon>Bacillota</taxon>
        <taxon>Clostridia</taxon>
        <taxon>Caldicoprobacterales</taxon>
        <taxon>Caldicoprobacteraceae</taxon>
        <taxon>Caldicoprobacter</taxon>
    </lineage>
</organism>
<feature type="domain" description="Sugar fermentation stimulation protein C-terminal" evidence="1">
    <location>
        <begin position="6"/>
        <end position="140"/>
    </location>
</feature>
<evidence type="ECO:0000313" key="2">
    <source>
        <dbReference type="EMBL" id="SFQ43178.1"/>
    </source>
</evidence>
<dbReference type="AlphaFoldDB" id="A0A1I5YG42"/>
<dbReference type="NCBIfam" id="TIGR00230">
    <property type="entry name" value="sfsA"/>
    <property type="match status" value="1"/>
</dbReference>
<evidence type="ECO:0000313" key="3">
    <source>
        <dbReference type="Proteomes" id="UP000198577"/>
    </source>
</evidence>
<dbReference type="Proteomes" id="UP000198577">
    <property type="component" value="Unassembled WGS sequence"/>
</dbReference>
<dbReference type="STRING" id="937334.SAMN05444406_14510"/>
<dbReference type="CDD" id="cd22359">
    <property type="entry name" value="SfsA-like_bacterial"/>
    <property type="match status" value="1"/>
</dbReference>
<accession>A0A1I5YG42</accession>
<dbReference type="InterPro" id="IPR005224">
    <property type="entry name" value="SfsA"/>
</dbReference>
<dbReference type="InterPro" id="IPR040452">
    <property type="entry name" value="SfsA_C"/>
</dbReference>
<protein>
    <submittedName>
        <fullName evidence="2">Sugar fermentation stimulation protein A</fullName>
    </submittedName>
</protein>
<dbReference type="Gene3D" id="3.40.1350.60">
    <property type="match status" value="1"/>
</dbReference>
<gene>
    <name evidence="2" type="ORF">SAMN05444406_14510</name>
</gene>
<dbReference type="EMBL" id="FOXR01000045">
    <property type="protein sequence ID" value="SFQ43178.1"/>
    <property type="molecule type" value="Genomic_DNA"/>
</dbReference>
<reference evidence="2 3" key="1">
    <citation type="submission" date="2016-10" db="EMBL/GenBank/DDBJ databases">
        <authorList>
            <person name="de Groot N.N."/>
        </authorList>
    </citation>
    <scope>NUCLEOTIDE SEQUENCE [LARGE SCALE GENOMIC DNA]</scope>
    <source>
        <strain evidence="2 3">DSM 20678</strain>
    </source>
</reference>
<dbReference type="Pfam" id="PF03749">
    <property type="entry name" value="SfsA"/>
    <property type="match status" value="1"/>
</dbReference>
<keyword evidence="3" id="KW-1185">Reference proteome</keyword>
<dbReference type="GO" id="GO:0003677">
    <property type="term" value="F:DNA binding"/>
    <property type="evidence" value="ECO:0007669"/>
    <property type="project" value="InterPro"/>
</dbReference>
<evidence type="ECO:0000259" key="1">
    <source>
        <dbReference type="Pfam" id="PF03749"/>
    </source>
</evidence>
<dbReference type="PANTHER" id="PTHR30545">
    <property type="entry name" value="SUGAR FERMENTATION STIMULATION PROTEIN A"/>
    <property type="match status" value="1"/>
</dbReference>
<name>A0A1I5YG42_9FIRM</name>
<dbReference type="PANTHER" id="PTHR30545:SF2">
    <property type="entry name" value="SUGAR FERMENTATION STIMULATION PROTEIN A"/>
    <property type="match status" value="1"/>
</dbReference>
<proteinExistence type="predicted"/>
<sequence length="153" mass="16932">MSIDSQLPNALAVEAISAGTISELKGYSAINREIIYNSSRFDLQLIGKDICFVEVKGVTLELDGWSYFPDAPTERGRKHIDELIRATQNGHRAVLLFVVQIEYAKGFSPNALMDPAFAQKVREAAEAGVEVLAYRCSVSPYEVKITEKIPVKI</sequence>